<evidence type="ECO:0000256" key="10">
    <source>
        <dbReference type="HAMAP-Rule" id="MF_00415"/>
    </source>
</evidence>
<dbReference type="KEGG" id="hmr:Hipma_0315"/>
<dbReference type="Pfam" id="PF02107">
    <property type="entry name" value="FlgH"/>
    <property type="match status" value="1"/>
</dbReference>
<dbReference type="PANTHER" id="PTHR34933">
    <property type="entry name" value="FLAGELLAR L-RING PROTEIN"/>
    <property type="match status" value="1"/>
</dbReference>
<dbReference type="GO" id="GO:0071973">
    <property type="term" value="P:bacterial-type flagellum-dependent cell motility"/>
    <property type="evidence" value="ECO:0007669"/>
    <property type="project" value="InterPro"/>
</dbReference>
<dbReference type="PANTHER" id="PTHR34933:SF1">
    <property type="entry name" value="FLAGELLAR L-RING PROTEIN"/>
    <property type="match status" value="1"/>
</dbReference>
<protein>
    <recommendedName>
        <fullName evidence="4 10">Flagellar L-ring protein</fullName>
    </recommendedName>
    <alternativeName>
        <fullName evidence="9 10">Basal body L-ring protein</fullName>
    </alternativeName>
</protein>
<dbReference type="RefSeq" id="WP_013681336.1">
    <property type="nucleotide sequence ID" value="NC_015318.1"/>
</dbReference>
<accession>F2LY27</accession>
<evidence type="ECO:0000256" key="8">
    <source>
        <dbReference type="ARBA" id="ARBA00023237"/>
    </source>
</evidence>
<evidence type="ECO:0000313" key="12">
    <source>
        <dbReference type="Proteomes" id="UP000008139"/>
    </source>
</evidence>
<dbReference type="GO" id="GO:0003774">
    <property type="term" value="F:cytoskeletal motor activity"/>
    <property type="evidence" value="ECO:0007669"/>
    <property type="project" value="InterPro"/>
</dbReference>
<organism evidence="11 12">
    <name type="scientific">Hippea maritima (strain ATCC 700847 / DSM 10411 / MH2)</name>
    <dbReference type="NCBI Taxonomy" id="760142"/>
    <lineage>
        <taxon>Bacteria</taxon>
        <taxon>Pseudomonadati</taxon>
        <taxon>Campylobacterota</taxon>
        <taxon>Desulfurellia</taxon>
        <taxon>Desulfurellales</taxon>
        <taxon>Hippeaceae</taxon>
        <taxon>Hippea</taxon>
    </lineage>
</organism>
<evidence type="ECO:0000256" key="1">
    <source>
        <dbReference type="ARBA" id="ARBA00002591"/>
    </source>
</evidence>
<dbReference type="PROSITE" id="PS51257">
    <property type="entry name" value="PROKAR_LIPOPROTEIN"/>
    <property type="match status" value="1"/>
</dbReference>
<dbReference type="eggNOG" id="COG2063">
    <property type="taxonomic scope" value="Bacteria"/>
</dbReference>
<comment type="similarity">
    <text evidence="2 10">Belongs to the FlgH family.</text>
</comment>
<dbReference type="GO" id="GO:0009279">
    <property type="term" value="C:cell outer membrane"/>
    <property type="evidence" value="ECO:0007669"/>
    <property type="project" value="UniProtKB-SubCell"/>
</dbReference>
<dbReference type="EMBL" id="CP002606">
    <property type="protein sequence ID" value="AEA33292.1"/>
    <property type="molecule type" value="Genomic_DNA"/>
</dbReference>
<keyword evidence="6 10" id="KW-0472">Membrane</keyword>
<dbReference type="AlphaFoldDB" id="F2LY27"/>
<dbReference type="HOGENOM" id="CLU_069313_1_1_7"/>
<comment type="subcellular location">
    <subcellularLocation>
        <location evidence="10">Cell outer membrane</location>
        <topology evidence="10">Lipid-anchor</topology>
    </subcellularLocation>
    <subcellularLocation>
        <location evidence="10">Bacterial flagellum basal body</location>
    </subcellularLocation>
</comment>
<keyword evidence="10" id="KW-0449">Lipoprotein</keyword>
<keyword evidence="7 10" id="KW-0975">Bacterial flagellum</keyword>
<dbReference type="InterPro" id="IPR000527">
    <property type="entry name" value="Flag_Lring"/>
</dbReference>
<keyword evidence="11" id="KW-0282">Flagellum</keyword>
<name>F2LY27_HIPMA</name>
<reference evidence="12" key="2">
    <citation type="submission" date="2011-03" db="EMBL/GenBank/DDBJ databases">
        <title>The complete genome of Hippea maritima DSM 10411.</title>
        <authorList>
            <consortium name="US DOE Joint Genome Institute (JGI-PGF)"/>
            <person name="Lucas S."/>
            <person name="Copeland A."/>
            <person name="Lapidus A."/>
            <person name="Bruce D."/>
            <person name="Goodwin L."/>
            <person name="Pitluck S."/>
            <person name="Peters L."/>
            <person name="Kyrpides N."/>
            <person name="Mavromatis K."/>
            <person name="Pagani I."/>
            <person name="Ivanova N."/>
            <person name="Mikhailova N."/>
            <person name="Lu M."/>
            <person name="Detter J.C."/>
            <person name="Tapia R."/>
            <person name="Han C."/>
            <person name="Land M."/>
            <person name="Hauser L."/>
            <person name="Markowitz V."/>
            <person name="Cheng J.-F."/>
            <person name="Hugenholtz P."/>
            <person name="Woyke T."/>
            <person name="Wu D."/>
            <person name="Spring S."/>
            <person name="Schroeder M."/>
            <person name="Brambilla E."/>
            <person name="Klenk H.-P."/>
            <person name="Eisen J.A."/>
        </authorList>
    </citation>
    <scope>NUCLEOTIDE SEQUENCE [LARGE SCALE GENOMIC DNA]</scope>
    <source>
        <strain evidence="12">ATCC 700847 / DSM 10411 / MH2</strain>
    </source>
</reference>
<evidence type="ECO:0000313" key="11">
    <source>
        <dbReference type="EMBL" id="AEA33292.1"/>
    </source>
</evidence>
<keyword evidence="8 10" id="KW-0998">Cell outer membrane</keyword>
<comment type="subunit">
    <text evidence="3 10">The basal body constitutes a major portion of the flagellar organelle and consists of four rings (L,P,S, and M) mounted on a central rod.</text>
</comment>
<keyword evidence="5 10" id="KW-0732">Signal</keyword>
<evidence type="ECO:0000256" key="6">
    <source>
        <dbReference type="ARBA" id="ARBA00023136"/>
    </source>
</evidence>
<keyword evidence="12" id="KW-1185">Reference proteome</keyword>
<proteinExistence type="inferred from homology"/>
<evidence type="ECO:0000256" key="9">
    <source>
        <dbReference type="ARBA" id="ARBA00032876"/>
    </source>
</evidence>
<dbReference type="PRINTS" id="PR01008">
    <property type="entry name" value="FLGLRINGFLGH"/>
</dbReference>
<dbReference type="FunCoup" id="F2LY27">
    <property type="interactions" value="70"/>
</dbReference>
<evidence type="ECO:0000256" key="4">
    <source>
        <dbReference type="ARBA" id="ARBA00016940"/>
    </source>
</evidence>
<dbReference type="GO" id="GO:0009427">
    <property type="term" value="C:bacterial-type flagellum basal body, distal rod, L ring"/>
    <property type="evidence" value="ECO:0007669"/>
    <property type="project" value="InterPro"/>
</dbReference>
<dbReference type="OrthoDB" id="9789227at2"/>
<dbReference type="Proteomes" id="UP000008139">
    <property type="component" value="Chromosome"/>
</dbReference>
<dbReference type="STRING" id="760142.Hipma_0315"/>
<evidence type="ECO:0000256" key="3">
    <source>
        <dbReference type="ARBA" id="ARBA00011439"/>
    </source>
</evidence>
<dbReference type="HAMAP" id="MF_00415">
    <property type="entry name" value="FlgH"/>
    <property type="match status" value="1"/>
</dbReference>
<reference evidence="11 12" key="1">
    <citation type="journal article" date="2011" name="Stand. Genomic Sci.">
        <title>Complete genome sequence of the thermophilic sulfur-reducer Hippea maritima type strain (MH(2)).</title>
        <authorList>
            <person name="Huntemann M."/>
            <person name="Lu M."/>
            <person name="Nolan M."/>
            <person name="Lapidus A."/>
            <person name="Lucas S."/>
            <person name="Hammon N."/>
            <person name="Deshpande S."/>
            <person name="Cheng J.F."/>
            <person name="Tapia R."/>
            <person name="Han C."/>
            <person name="Goodwin L."/>
            <person name="Pitluck S."/>
            <person name="Liolios K."/>
            <person name="Pagani I."/>
            <person name="Ivanova N."/>
            <person name="Ovchinikova G."/>
            <person name="Pati A."/>
            <person name="Chen A."/>
            <person name="Palaniappan K."/>
            <person name="Land M."/>
            <person name="Hauser L."/>
            <person name="Jeffries C.D."/>
            <person name="Detter J.C."/>
            <person name="Brambilla E.M."/>
            <person name="Rohde M."/>
            <person name="Spring S."/>
            <person name="Goker M."/>
            <person name="Woyke T."/>
            <person name="Bristow J."/>
            <person name="Eisen J.A."/>
            <person name="Markowitz V."/>
            <person name="Hugenholtz P."/>
            <person name="Kyrpides N.C."/>
            <person name="Klenk H.P."/>
            <person name="Mavromatis K."/>
        </authorList>
    </citation>
    <scope>NUCLEOTIDE SEQUENCE [LARGE SCALE GENOMIC DNA]</scope>
    <source>
        <strain evidence="12">ATCC 700847 / DSM 10411 / MH2</strain>
    </source>
</reference>
<gene>
    <name evidence="10" type="primary">flgH</name>
    <name evidence="11" type="ordered locus">Hipma_0315</name>
</gene>
<keyword evidence="11" id="KW-0969">Cilium</keyword>
<evidence type="ECO:0000256" key="7">
    <source>
        <dbReference type="ARBA" id="ARBA00023143"/>
    </source>
</evidence>
<keyword evidence="11" id="KW-0966">Cell projection</keyword>
<comment type="function">
    <text evidence="1 10">Assembles around the rod to form the L-ring and probably protects the motor/basal body from shearing forces during rotation.</text>
</comment>
<evidence type="ECO:0000256" key="2">
    <source>
        <dbReference type="ARBA" id="ARBA00006929"/>
    </source>
</evidence>
<dbReference type="InParanoid" id="F2LY27"/>
<sequence>MKRLIAGIAVVVLLSGCTTSNVERKYTEMPEYVKEQPSLKPNITHNEGSLWNNTADNMFSDIKARQVGDIVTIIVKEQAQSVNSSSTKTSRATSSQSGLSTLLGMQGKILQRLNAVAGASNMMDTSSSSSFNGSGENKVNNELTATITARVVKVLPNHKLFIRGEKQVYTNGDENTIILTGIIDEYQITSDNTIDSNYISDAKIFYNGKGIVSSTRNEGWLTKLWNLLRPF</sequence>
<evidence type="ECO:0000256" key="5">
    <source>
        <dbReference type="ARBA" id="ARBA00022729"/>
    </source>
</evidence>